<organism evidence="3 4">
    <name type="scientific">Donghicola tyrosinivorans</name>
    <dbReference type="NCBI Taxonomy" id="1652492"/>
    <lineage>
        <taxon>Bacteria</taxon>
        <taxon>Pseudomonadati</taxon>
        <taxon>Pseudomonadota</taxon>
        <taxon>Alphaproteobacteria</taxon>
        <taxon>Rhodobacterales</taxon>
        <taxon>Roseobacteraceae</taxon>
        <taxon>Donghicola</taxon>
    </lineage>
</organism>
<protein>
    <submittedName>
        <fullName evidence="3">Uncharacterized protein YjbJ (UPF0337 family)</fullName>
    </submittedName>
</protein>
<dbReference type="Pfam" id="PF05532">
    <property type="entry name" value="CsbD"/>
    <property type="match status" value="1"/>
</dbReference>
<dbReference type="InterPro" id="IPR008462">
    <property type="entry name" value="CsbD"/>
</dbReference>
<gene>
    <name evidence="3" type="ORF">CLV74_10355</name>
</gene>
<dbReference type="SUPFAM" id="SSF69047">
    <property type="entry name" value="Hypothetical protein YjbJ"/>
    <property type="match status" value="1"/>
</dbReference>
<comment type="caution">
    <text evidence="3">The sequence shown here is derived from an EMBL/GenBank/DDBJ whole genome shotgun (WGS) entry which is preliminary data.</text>
</comment>
<accession>A0A2T0WXT1</accession>
<dbReference type="Proteomes" id="UP000238392">
    <property type="component" value="Unassembled WGS sequence"/>
</dbReference>
<name>A0A2T0WXT1_9RHOB</name>
<dbReference type="InterPro" id="IPR050423">
    <property type="entry name" value="UPF0337_stress_rsp"/>
</dbReference>
<dbReference type="PIRSF" id="PIRSF039008">
    <property type="entry name" value="YjbJ"/>
    <property type="match status" value="1"/>
</dbReference>
<dbReference type="InterPro" id="IPR026042">
    <property type="entry name" value="YjbJ"/>
</dbReference>
<evidence type="ECO:0000313" key="3">
    <source>
        <dbReference type="EMBL" id="PRY91471.1"/>
    </source>
</evidence>
<dbReference type="Gene3D" id="1.10.1470.10">
    <property type="entry name" value="YjbJ"/>
    <property type="match status" value="1"/>
</dbReference>
<dbReference type="PANTHER" id="PTHR34977">
    <property type="entry name" value="UPF0337 PROTEIN YJBJ"/>
    <property type="match status" value="1"/>
</dbReference>
<feature type="domain" description="CsbD-like" evidence="2">
    <location>
        <begin position="4"/>
        <end position="55"/>
    </location>
</feature>
<sequence length="66" mass="7679">MNWDIIEGKWEQLKGGAKEQWGKLTDDDMTEISGKRDKLVGKLQEKYGWGKEKAEEEANSFFNEKV</sequence>
<evidence type="ECO:0000313" key="4">
    <source>
        <dbReference type="Proteomes" id="UP000238392"/>
    </source>
</evidence>
<evidence type="ECO:0000259" key="2">
    <source>
        <dbReference type="Pfam" id="PF05532"/>
    </source>
</evidence>
<dbReference type="AlphaFoldDB" id="A0A2T0WXT1"/>
<comment type="similarity">
    <text evidence="1">Belongs to the UPF0337 (CsbD) family.</text>
</comment>
<dbReference type="RefSeq" id="WP_106263145.1">
    <property type="nucleotide sequence ID" value="NZ_PVTQ01000003.1"/>
</dbReference>
<reference evidence="3 4" key="1">
    <citation type="submission" date="2018-03" db="EMBL/GenBank/DDBJ databases">
        <title>Genomic Encyclopedia of Archaeal and Bacterial Type Strains, Phase II (KMG-II): from individual species to whole genera.</title>
        <authorList>
            <person name="Goeker M."/>
        </authorList>
    </citation>
    <scope>NUCLEOTIDE SEQUENCE [LARGE SCALE GENOMIC DNA]</scope>
    <source>
        <strain evidence="3 4">DSM 100212</strain>
    </source>
</reference>
<dbReference type="OrthoDB" id="9796058at2"/>
<dbReference type="InterPro" id="IPR036629">
    <property type="entry name" value="YjbJ_sf"/>
</dbReference>
<dbReference type="PANTHER" id="PTHR34977:SF1">
    <property type="entry name" value="UPF0337 PROTEIN YJBJ"/>
    <property type="match status" value="1"/>
</dbReference>
<evidence type="ECO:0000256" key="1">
    <source>
        <dbReference type="ARBA" id="ARBA00009129"/>
    </source>
</evidence>
<proteinExistence type="inferred from homology"/>
<dbReference type="EMBL" id="PVTQ01000003">
    <property type="protein sequence ID" value="PRY91471.1"/>
    <property type="molecule type" value="Genomic_DNA"/>
</dbReference>
<keyword evidence="4" id="KW-1185">Reference proteome</keyword>